<feature type="non-terminal residue" evidence="2">
    <location>
        <position position="241"/>
    </location>
</feature>
<comment type="caution">
    <text evidence="2">The sequence shown here is derived from an EMBL/GenBank/DDBJ whole genome shotgun (WGS) entry which is preliminary data.</text>
</comment>
<reference evidence="2 3" key="1">
    <citation type="submission" date="2024-05" db="EMBL/GenBank/DDBJ databases">
        <title>Genome sequencing and assembly of Indian major carp, Cirrhinus mrigala (Hamilton, 1822).</title>
        <authorList>
            <person name="Mohindra V."/>
            <person name="Chowdhury L.M."/>
            <person name="Lal K."/>
            <person name="Jena J.K."/>
        </authorList>
    </citation>
    <scope>NUCLEOTIDE SEQUENCE [LARGE SCALE GENOMIC DNA]</scope>
    <source>
        <strain evidence="2">CM1030</strain>
        <tissue evidence="2">Blood</tissue>
    </source>
</reference>
<evidence type="ECO:0000313" key="2">
    <source>
        <dbReference type="EMBL" id="KAL0150413.1"/>
    </source>
</evidence>
<proteinExistence type="predicted"/>
<organism evidence="2 3">
    <name type="scientific">Cirrhinus mrigala</name>
    <name type="common">Mrigala</name>
    <dbReference type="NCBI Taxonomy" id="683832"/>
    <lineage>
        <taxon>Eukaryota</taxon>
        <taxon>Metazoa</taxon>
        <taxon>Chordata</taxon>
        <taxon>Craniata</taxon>
        <taxon>Vertebrata</taxon>
        <taxon>Euteleostomi</taxon>
        <taxon>Actinopterygii</taxon>
        <taxon>Neopterygii</taxon>
        <taxon>Teleostei</taxon>
        <taxon>Ostariophysi</taxon>
        <taxon>Cypriniformes</taxon>
        <taxon>Cyprinidae</taxon>
        <taxon>Labeoninae</taxon>
        <taxon>Labeonini</taxon>
        <taxon>Cirrhinus</taxon>
    </lineage>
</organism>
<dbReference type="Proteomes" id="UP001529510">
    <property type="component" value="Unassembled WGS sequence"/>
</dbReference>
<evidence type="ECO:0000256" key="1">
    <source>
        <dbReference type="SAM" id="MobiDB-lite"/>
    </source>
</evidence>
<dbReference type="EMBL" id="JAMKFB020000295">
    <property type="protein sequence ID" value="KAL0150413.1"/>
    <property type="molecule type" value="Genomic_DNA"/>
</dbReference>
<feature type="region of interest" description="Disordered" evidence="1">
    <location>
        <begin position="202"/>
        <end position="241"/>
    </location>
</feature>
<gene>
    <name evidence="2" type="ORF">M9458_054230</name>
</gene>
<protein>
    <submittedName>
        <fullName evidence="2">Uncharacterized protein</fullName>
    </submittedName>
</protein>
<evidence type="ECO:0000313" key="3">
    <source>
        <dbReference type="Proteomes" id="UP001529510"/>
    </source>
</evidence>
<dbReference type="AlphaFoldDB" id="A0ABD0MJT2"/>
<keyword evidence="3" id="KW-1185">Reference proteome</keyword>
<name>A0ABD0MJT2_CIRMR</name>
<sequence>MLVLLKRKGHVCNADRSKPVQGLNVQRRPSVRPDGHRRAGCAGVVPDDVSPRFEGRGDFIAVFEVATPNKNTSGMTSLFARVATEAARRGPSVRLSVCLRRPARSHVPPLPVWASRLRLYPHGRTRLKPACLPVCLPGARAYQSIRSSVCLLAVCPESAYLAPELTARPSATPVASTVSSNTVLSAFSAVFISVRHNRALHRATRTHGQSQHIRSPSDICESHAGGGSPYVNQRERRESCA</sequence>
<accession>A0ABD0MJT2</accession>